<keyword evidence="6 12" id="KW-0378">Hydrolase</keyword>
<keyword evidence="4 13" id="KW-0479">Metal-binding</keyword>
<accession>A0AAE9AC38</accession>
<dbReference type="Gene3D" id="3.60.21.10">
    <property type="match status" value="1"/>
</dbReference>
<dbReference type="InterPro" id="IPR011160">
    <property type="entry name" value="Sphingomy_PDE"/>
</dbReference>
<keyword evidence="5" id="KW-0732">Signal</keyword>
<evidence type="ECO:0000256" key="13">
    <source>
        <dbReference type="PIRSR" id="PIRSR000948-1"/>
    </source>
</evidence>
<feature type="disulfide bond" evidence="14">
    <location>
        <begin position="564"/>
        <end position="569"/>
    </location>
</feature>
<dbReference type="GO" id="GO:0046872">
    <property type="term" value="F:metal ion binding"/>
    <property type="evidence" value="ECO:0007669"/>
    <property type="project" value="UniProtKB-KW"/>
</dbReference>
<sequence>MCFSLCLSVVTGNCLPIHPNIRNDPHYCKTTRPMLLGLLVLSLAFQGTVIAATDCEECKTIVDLLQFEWGEKKTEECVMEIAVFICENFHIEDNDVCNFIISDFSDEFMYVVSKVVLTPHQLCGFIMKNNCGDFVDPLAEIWNMTIPGNQPAYVPKNVVPTGNPTLRALHLTDLHVDMFYTPGLEAQCETPQCCRPQDMNVEIVENGAVKQAAGPWGTVGSCDTPYWLLTNMLEHIASSAGPIDYVMVSGDLVSHTVWAYTPETHSFMVKNLSDTIRSYFPTTPVYFAVGNHEGVPVDNIAPHFTPKKYHMDWLYKTMSNAWQGWIPADQEKTLEYNGCYMKKIYDGLRLISLNNVYGDRINFWLYINQTDPDGTLQWLINQLQDAENVGDKVHIVAHIPGSDGEALEGYALNYYKIINRFTNTVVGQFFGHTHSEKFYMMYENPDDYKSTPNNVVYSAPSVTPYSDFFPAYRIYTIDGVYKGSTYQVIDYEEWFFNLTSNNANPKNVVWEQLYKSANAEYGLKGQTPDEYNQMIERMKTDTTLFNKYYENHYRRSQYDGLHPCDTQDCRNGYLCDARQFHQTNKLCTDLEGQGKIQKPDAKKKKYSARFVTEKSKRRGKEECKI</sequence>
<dbReference type="SMART" id="SM00741">
    <property type="entry name" value="SapB"/>
    <property type="match status" value="1"/>
</dbReference>
<dbReference type="GO" id="GO:0006685">
    <property type="term" value="P:sphingomyelin catabolic process"/>
    <property type="evidence" value="ECO:0007669"/>
    <property type="project" value="UniProtKB-UniRule"/>
</dbReference>
<dbReference type="InterPro" id="IPR041805">
    <property type="entry name" value="ASMase/PPN1_MPP"/>
</dbReference>
<evidence type="ECO:0000256" key="12">
    <source>
        <dbReference type="PIRNR" id="PIRNR000948"/>
    </source>
</evidence>
<evidence type="ECO:0000256" key="2">
    <source>
        <dbReference type="ARBA" id="ARBA00008234"/>
    </source>
</evidence>
<feature type="disulfide bond" evidence="14">
    <location>
        <begin position="55"/>
        <end position="131"/>
    </location>
</feature>
<feature type="binding site" evidence="13">
    <location>
        <position position="251"/>
    </location>
    <ligand>
        <name>Zn(2+)</name>
        <dbReference type="ChEBI" id="CHEBI:29105"/>
        <label>1</label>
    </ligand>
</feature>
<dbReference type="PIRSF" id="PIRSF000948">
    <property type="entry name" value="Sphingomy_PDE"/>
    <property type="match status" value="1"/>
</dbReference>
<organism evidence="16 17">
    <name type="scientific">Caenorhabditis briggsae</name>
    <dbReference type="NCBI Taxonomy" id="6238"/>
    <lineage>
        <taxon>Eukaryota</taxon>
        <taxon>Metazoa</taxon>
        <taxon>Ecdysozoa</taxon>
        <taxon>Nematoda</taxon>
        <taxon>Chromadorea</taxon>
        <taxon>Rhabditida</taxon>
        <taxon>Rhabditina</taxon>
        <taxon>Rhabditomorpha</taxon>
        <taxon>Rhabditoidea</taxon>
        <taxon>Rhabditidae</taxon>
        <taxon>Peloderinae</taxon>
        <taxon>Caenorhabditis</taxon>
    </lineage>
</organism>
<dbReference type="EMBL" id="CP090894">
    <property type="protein sequence ID" value="ULT96573.1"/>
    <property type="molecule type" value="Genomic_DNA"/>
</dbReference>
<comment type="subcellular location">
    <subcellularLocation>
        <location evidence="1">Secreted</location>
    </subcellularLocation>
</comment>
<dbReference type="PANTHER" id="PTHR10340:SF31">
    <property type="entry name" value="SPHINGOMYELIN PHOSPHODIESTERASE ASM-3-RELATED"/>
    <property type="match status" value="1"/>
</dbReference>
<protein>
    <recommendedName>
        <fullName evidence="12">Sphingomyelin phosphodiesterase</fullName>
        <ecNumber evidence="12">3.1.4.12</ecNumber>
    </recommendedName>
</protein>
<evidence type="ECO:0000256" key="9">
    <source>
        <dbReference type="ARBA" id="ARBA00023180"/>
    </source>
</evidence>
<evidence type="ECO:0000313" key="16">
    <source>
        <dbReference type="EMBL" id="ULT96573.1"/>
    </source>
</evidence>
<evidence type="ECO:0000259" key="15">
    <source>
        <dbReference type="PROSITE" id="PS50015"/>
    </source>
</evidence>
<keyword evidence="10 12" id="KW-0326">Glycosidase</keyword>
<dbReference type="InterPro" id="IPR029052">
    <property type="entry name" value="Metallo-depent_PP-like"/>
</dbReference>
<evidence type="ECO:0000313" key="17">
    <source>
        <dbReference type="Proteomes" id="UP000827892"/>
    </source>
</evidence>
<feature type="binding site" evidence="13">
    <location>
        <position position="251"/>
    </location>
    <ligand>
        <name>Zn(2+)</name>
        <dbReference type="ChEBI" id="CHEBI:29105"/>
        <label>2</label>
    </ligand>
</feature>
<evidence type="ECO:0000256" key="11">
    <source>
        <dbReference type="ARBA" id="ARBA00047268"/>
    </source>
</evidence>
<name>A0AAE9AC38_CAEBR</name>
<dbReference type="GO" id="GO:0046513">
    <property type="term" value="P:ceramide biosynthetic process"/>
    <property type="evidence" value="ECO:0007669"/>
    <property type="project" value="UniProtKB-ARBA"/>
</dbReference>
<evidence type="ECO:0000256" key="3">
    <source>
        <dbReference type="ARBA" id="ARBA00022525"/>
    </source>
</evidence>
<comment type="catalytic activity">
    <reaction evidence="11">
        <text>a sphingomyelin + H2O = phosphocholine + an N-acylsphing-4-enine + H(+)</text>
        <dbReference type="Rhea" id="RHEA:19253"/>
        <dbReference type="ChEBI" id="CHEBI:15377"/>
        <dbReference type="ChEBI" id="CHEBI:15378"/>
        <dbReference type="ChEBI" id="CHEBI:17636"/>
        <dbReference type="ChEBI" id="CHEBI:52639"/>
        <dbReference type="ChEBI" id="CHEBI:295975"/>
        <dbReference type="EC" id="3.1.4.12"/>
    </reaction>
    <physiologicalReaction direction="left-to-right" evidence="11">
        <dbReference type="Rhea" id="RHEA:19254"/>
    </physiologicalReaction>
</comment>
<keyword evidence="3" id="KW-0964">Secreted</keyword>
<dbReference type="Proteomes" id="UP000827892">
    <property type="component" value="Chromosome IV"/>
</dbReference>
<evidence type="ECO:0000256" key="6">
    <source>
        <dbReference type="ARBA" id="ARBA00022801"/>
    </source>
</evidence>
<dbReference type="CDD" id="cd00842">
    <property type="entry name" value="MPP_ASMase"/>
    <property type="match status" value="1"/>
</dbReference>
<keyword evidence="7 13" id="KW-0862">Zinc</keyword>
<dbReference type="SUPFAM" id="SSF56300">
    <property type="entry name" value="Metallo-dependent phosphatases"/>
    <property type="match status" value="1"/>
</dbReference>
<evidence type="ECO:0000256" key="5">
    <source>
        <dbReference type="ARBA" id="ARBA00022729"/>
    </source>
</evidence>
<dbReference type="AlphaFoldDB" id="A0AAE9AC38"/>
<dbReference type="GO" id="GO:0004767">
    <property type="term" value="F:sphingomyelin phosphodiesterase activity"/>
    <property type="evidence" value="ECO:0007669"/>
    <property type="project" value="UniProtKB-UniRule"/>
</dbReference>
<dbReference type="PANTHER" id="PTHR10340">
    <property type="entry name" value="SPHINGOMYELIN PHOSPHODIESTERASE"/>
    <property type="match status" value="1"/>
</dbReference>
<evidence type="ECO:0000256" key="14">
    <source>
        <dbReference type="PIRSR" id="PIRSR000948-2"/>
    </source>
</evidence>
<feature type="binding site" evidence="13">
    <location>
        <position position="434"/>
    </location>
    <ligand>
        <name>Zn(2+)</name>
        <dbReference type="ChEBI" id="CHEBI:29105"/>
        <label>1</label>
    </ligand>
</feature>
<dbReference type="GO" id="GO:0016020">
    <property type="term" value="C:membrane"/>
    <property type="evidence" value="ECO:0007669"/>
    <property type="project" value="GOC"/>
</dbReference>
<feature type="disulfide bond" evidence="14">
    <location>
        <begin position="58"/>
        <end position="123"/>
    </location>
</feature>
<feature type="disulfide bond" evidence="14">
    <location>
        <begin position="86"/>
        <end position="97"/>
    </location>
</feature>
<comment type="function">
    <text evidence="12">Converts sphingomyelin to ceramide.</text>
</comment>
<dbReference type="Pfam" id="PF00149">
    <property type="entry name" value="Metallophos"/>
    <property type="match status" value="1"/>
</dbReference>
<evidence type="ECO:0000256" key="7">
    <source>
        <dbReference type="ARBA" id="ARBA00022833"/>
    </source>
</evidence>
<feature type="disulfide bond" evidence="14">
    <location>
        <begin position="575"/>
        <end position="587"/>
    </location>
</feature>
<dbReference type="GO" id="GO:0016798">
    <property type="term" value="F:hydrolase activity, acting on glycosyl bonds"/>
    <property type="evidence" value="ECO:0007669"/>
    <property type="project" value="UniProtKB-KW"/>
</dbReference>
<feature type="disulfide bond" evidence="14">
    <location>
        <begin position="194"/>
        <end position="222"/>
    </location>
</feature>
<feature type="binding site" evidence="13">
    <location>
        <position position="291"/>
    </location>
    <ligand>
        <name>Zn(2+)</name>
        <dbReference type="ChEBI" id="CHEBI:29105"/>
        <label>2</label>
    </ligand>
</feature>
<evidence type="ECO:0000256" key="8">
    <source>
        <dbReference type="ARBA" id="ARBA00023157"/>
    </source>
</evidence>
<gene>
    <name evidence="16" type="ORF">L3Y34_004861</name>
</gene>
<reference evidence="16 17" key="1">
    <citation type="submission" date="2022-05" db="EMBL/GenBank/DDBJ databases">
        <title>Chromosome-level reference genomes for two strains of Caenorhabditis briggsae: an improved platform for comparative genomics.</title>
        <authorList>
            <person name="Stevens L."/>
            <person name="Andersen E.C."/>
        </authorList>
    </citation>
    <scope>NUCLEOTIDE SEQUENCE [LARGE SCALE GENOMIC DNA]</scope>
    <source>
        <strain evidence="16">QX1410_ONT</strain>
        <tissue evidence="16">Whole-organism</tissue>
    </source>
</reference>
<dbReference type="GO" id="GO:0005576">
    <property type="term" value="C:extracellular region"/>
    <property type="evidence" value="ECO:0007669"/>
    <property type="project" value="UniProtKB-SubCell"/>
</dbReference>
<dbReference type="InterPro" id="IPR008139">
    <property type="entry name" value="SaposinB_dom"/>
</dbReference>
<dbReference type="PROSITE" id="PS50015">
    <property type="entry name" value="SAP_B"/>
    <property type="match status" value="1"/>
</dbReference>
<evidence type="ECO:0000256" key="4">
    <source>
        <dbReference type="ARBA" id="ARBA00022723"/>
    </source>
</evidence>
<feature type="binding site" evidence="13">
    <location>
        <position position="432"/>
    </location>
    <ligand>
        <name>Zn(2+)</name>
        <dbReference type="ChEBI" id="CHEBI:29105"/>
        <label>2</label>
    </ligand>
</feature>
<proteinExistence type="inferred from homology"/>
<dbReference type="SUPFAM" id="SSF47862">
    <property type="entry name" value="Saposin"/>
    <property type="match status" value="1"/>
</dbReference>
<feature type="binding site" evidence="13">
    <location>
        <position position="173"/>
    </location>
    <ligand>
        <name>Zn(2+)</name>
        <dbReference type="ChEBI" id="CHEBI:29105"/>
        <label>1</label>
    </ligand>
</feature>
<keyword evidence="8 14" id="KW-1015">Disulfide bond</keyword>
<dbReference type="EC" id="3.1.4.12" evidence="12"/>
<feature type="binding site" evidence="13">
    <location>
        <position position="398"/>
    </location>
    <ligand>
        <name>Zn(2+)</name>
        <dbReference type="ChEBI" id="CHEBI:29105"/>
        <label>2</label>
    </ligand>
</feature>
<evidence type="ECO:0000256" key="10">
    <source>
        <dbReference type="ARBA" id="ARBA00023295"/>
    </source>
</evidence>
<comment type="cofactor">
    <cofactor evidence="13">
        <name>Zn(2+)</name>
        <dbReference type="ChEBI" id="CHEBI:29105"/>
    </cofactor>
    <text evidence="13">Binds 2 Zn(2+) ions per subunit.</text>
</comment>
<comment type="similarity">
    <text evidence="2 12">Belongs to the acid sphingomyelinase family.</text>
</comment>
<feature type="binding site" evidence="13">
    <location>
        <position position="175"/>
    </location>
    <ligand>
        <name>Zn(2+)</name>
        <dbReference type="ChEBI" id="CHEBI:29105"/>
        <label>1</label>
    </ligand>
</feature>
<evidence type="ECO:0000256" key="1">
    <source>
        <dbReference type="ARBA" id="ARBA00004613"/>
    </source>
</evidence>
<keyword evidence="9" id="KW-0325">Glycoprotein</keyword>
<dbReference type="InterPro" id="IPR004843">
    <property type="entry name" value="Calcineurin-like_PHP"/>
</dbReference>
<dbReference type="InterPro" id="IPR011001">
    <property type="entry name" value="Saposin-like"/>
</dbReference>
<feature type="disulfide bond" evidence="14">
    <location>
        <begin position="188"/>
        <end position="193"/>
    </location>
</feature>
<feature type="domain" description="Saposin B-type" evidence="15">
    <location>
        <begin position="51"/>
        <end position="135"/>
    </location>
</feature>